<feature type="compositionally biased region" description="Basic and acidic residues" evidence="2">
    <location>
        <begin position="354"/>
        <end position="364"/>
    </location>
</feature>
<keyword evidence="3" id="KW-0812">Transmembrane</keyword>
<feature type="region of interest" description="Disordered" evidence="2">
    <location>
        <begin position="127"/>
        <end position="159"/>
    </location>
</feature>
<proteinExistence type="predicted"/>
<evidence type="ECO:0000256" key="3">
    <source>
        <dbReference type="SAM" id="Phobius"/>
    </source>
</evidence>
<organism evidence="4 5">
    <name type="scientific">Steinernema carpocapsae</name>
    <name type="common">Entomopathogenic nematode</name>
    <dbReference type="NCBI Taxonomy" id="34508"/>
    <lineage>
        <taxon>Eukaryota</taxon>
        <taxon>Metazoa</taxon>
        <taxon>Ecdysozoa</taxon>
        <taxon>Nematoda</taxon>
        <taxon>Chromadorea</taxon>
        <taxon>Rhabditida</taxon>
        <taxon>Tylenchina</taxon>
        <taxon>Panagrolaimomorpha</taxon>
        <taxon>Strongyloidoidea</taxon>
        <taxon>Steinernematidae</taxon>
        <taxon>Steinernema</taxon>
    </lineage>
</organism>
<name>A0A4U8UU47_STECR</name>
<accession>A0A4U8UU47</accession>
<dbReference type="PANTHER" id="PTHR24637:SF421">
    <property type="entry name" value="CUTICLE COLLAGEN DPY-2"/>
    <property type="match status" value="1"/>
</dbReference>
<evidence type="ECO:0000313" key="5">
    <source>
        <dbReference type="Proteomes" id="UP000298663"/>
    </source>
</evidence>
<dbReference type="EMBL" id="AZBU02000001">
    <property type="protein sequence ID" value="TMS36836.1"/>
    <property type="molecule type" value="Genomic_DNA"/>
</dbReference>
<evidence type="ECO:0000256" key="1">
    <source>
        <dbReference type="ARBA" id="ARBA00022737"/>
    </source>
</evidence>
<dbReference type="PANTHER" id="PTHR24637">
    <property type="entry name" value="COLLAGEN"/>
    <property type="match status" value="1"/>
</dbReference>
<dbReference type="OrthoDB" id="5876576at2759"/>
<gene>
    <name evidence="4" type="ORF">L596_003914</name>
</gene>
<comment type="caution">
    <text evidence="4">The sequence shown here is derived from an EMBL/GenBank/DDBJ whole genome shotgun (WGS) entry which is preliminary data.</text>
</comment>
<feature type="region of interest" description="Disordered" evidence="2">
    <location>
        <begin position="330"/>
        <end position="364"/>
    </location>
</feature>
<reference evidence="4 5" key="1">
    <citation type="journal article" date="2015" name="Genome Biol.">
        <title>Comparative genomics of Steinernema reveals deeply conserved gene regulatory networks.</title>
        <authorList>
            <person name="Dillman A.R."/>
            <person name="Macchietto M."/>
            <person name="Porter C.F."/>
            <person name="Rogers A."/>
            <person name="Williams B."/>
            <person name="Antoshechkin I."/>
            <person name="Lee M.M."/>
            <person name="Goodwin Z."/>
            <person name="Lu X."/>
            <person name="Lewis E.E."/>
            <person name="Goodrich-Blair H."/>
            <person name="Stock S.P."/>
            <person name="Adams B.J."/>
            <person name="Sternberg P.W."/>
            <person name="Mortazavi A."/>
        </authorList>
    </citation>
    <scope>NUCLEOTIDE SEQUENCE [LARGE SCALE GENOMIC DNA]</scope>
    <source>
        <strain evidence="4 5">ALL</strain>
    </source>
</reference>
<evidence type="ECO:0000256" key="2">
    <source>
        <dbReference type="SAM" id="MobiDB-lite"/>
    </source>
</evidence>
<reference evidence="4 5" key="2">
    <citation type="journal article" date="2019" name="G3 (Bethesda)">
        <title>Hybrid Assembly of the Genome of the Entomopathogenic Nematode Steinernema carpocapsae Identifies the X-Chromosome.</title>
        <authorList>
            <person name="Serra L."/>
            <person name="Macchietto M."/>
            <person name="Macias-Munoz A."/>
            <person name="McGill C.J."/>
            <person name="Rodriguez I.M."/>
            <person name="Rodriguez B."/>
            <person name="Murad R."/>
            <person name="Mortazavi A."/>
        </authorList>
    </citation>
    <scope>NUCLEOTIDE SEQUENCE [LARGE SCALE GENOMIC DNA]</scope>
    <source>
        <strain evidence="4 5">ALL</strain>
    </source>
</reference>
<dbReference type="AlphaFoldDB" id="A0A4U8UU47"/>
<feature type="compositionally biased region" description="Low complexity" evidence="2">
    <location>
        <begin position="203"/>
        <end position="218"/>
    </location>
</feature>
<feature type="transmembrane region" description="Helical" evidence="3">
    <location>
        <begin position="17"/>
        <end position="36"/>
    </location>
</feature>
<feature type="region of interest" description="Disordered" evidence="2">
    <location>
        <begin position="175"/>
        <end position="298"/>
    </location>
</feature>
<dbReference type="Proteomes" id="UP000298663">
    <property type="component" value="Unassembled WGS sequence"/>
</dbReference>
<feature type="region of interest" description="Disordered" evidence="2">
    <location>
        <begin position="384"/>
        <end position="412"/>
    </location>
</feature>
<evidence type="ECO:0000313" key="4">
    <source>
        <dbReference type="EMBL" id="TMS36836.1"/>
    </source>
</evidence>
<keyword evidence="3" id="KW-0472">Membrane</keyword>
<keyword evidence="3" id="KW-1133">Transmembrane helix</keyword>
<keyword evidence="1" id="KW-0677">Repeat</keyword>
<evidence type="ECO:0008006" key="6">
    <source>
        <dbReference type="Google" id="ProtNLM"/>
    </source>
</evidence>
<sequence length="412" mass="43674">MSRCLSTILDVKSVCKIVILLSTSHSILLFALYSFMTTEISNSVHNDLSTIKFSQVEISNALRAMQEDHQRDKRQFVPFPSSSYPTSFAYQRPYITSRSEYIDAFESAKSKRGDDEPRVCDCTRIRCSRGQRGSPGTPGTKATNGDPGRPGQPGTNGINLATFVDCSPCPPGIRGETGAIGQFGPRGNAGKKGHPGLPGTNEPGQRGPQGARGRFGVPGIKGGPGKKGENSIQLIGTPGKKGSVGPRGFAGPRGDPGTNGQPAPPGPEGPQGPRGERGESGLSGLPGFSGNPGAPGKDGIYCQCPDRTSNVNIARPADNTADYADSGEPEMLPEIEDTSLPLPPPMNPRISNRRPVEPAEPLEERYGKNRNVFISVPGQGYPIAPFAQRDSNGSSKKVSPISHASVEFELRR</sequence>
<protein>
    <recommendedName>
        <fullName evidence="6">Nematode cuticle collagen N-terminal domain-containing protein</fullName>
    </recommendedName>
</protein>
<dbReference type="STRING" id="34508.A0A4U8UU47"/>
<keyword evidence="5" id="KW-1185">Reference proteome</keyword>